<proteinExistence type="predicted"/>
<dbReference type="GeneID" id="36544199"/>
<evidence type="ECO:0000313" key="1">
    <source>
        <dbReference type="EMBL" id="PKY07435.1"/>
    </source>
</evidence>
<protein>
    <submittedName>
        <fullName evidence="1">Uncharacterized protein</fullName>
    </submittedName>
</protein>
<accession>A0A2I1DC23</accession>
<dbReference type="Proteomes" id="UP000234254">
    <property type="component" value="Unassembled WGS sequence"/>
</dbReference>
<dbReference type="EMBL" id="MSFM01000002">
    <property type="protein sequence ID" value="PKY07435.1"/>
    <property type="molecule type" value="Genomic_DNA"/>
</dbReference>
<sequence length="72" mass="8248">MTLTSLQQSVLHNIFHTLPVSNREHGRVRSYIERTDTDQQALTREAQIQRTPSPIMTSPAPVIFISFNNQLD</sequence>
<organism evidence="1 2">
    <name type="scientific">Aspergillus campestris (strain IBT 28561)</name>
    <dbReference type="NCBI Taxonomy" id="1392248"/>
    <lineage>
        <taxon>Eukaryota</taxon>
        <taxon>Fungi</taxon>
        <taxon>Dikarya</taxon>
        <taxon>Ascomycota</taxon>
        <taxon>Pezizomycotina</taxon>
        <taxon>Eurotiomycetes</taxon>
        <taxon>Eurotiomycetidae</taxon>
        <taxon>Eurotiales</taxon>
        <taxon>Aspergillaceae</taxon>
        <taxon>Aspergillus</taxon>
        <taxon>Aspergillus subgen. Circumdati</taxon>
    </lineage>
</organism>
<reference evidence="1" key="1">
    <citation type="submission" date="2016-12" db="EMBL/GenBank/DDBJ databases">
        <title>The genomes of Aspergillus section Nigri reveals drivers in fungal speciation.</title>
        <authorList>
            <consortium name="DOE Joint Genome Institute"/>
            <person name="Vesth T.C."/>
            <person name="Nybo J."/>
            <person name="Theobald S."/>
            <person name="Brandl J."/>
            <person name="Frisvad J.C."/>
            <person name="Nielsen K.F."/>
            <person name="Lyhne E.K."/>
            <person name="Kogle M.E."/>
            <person name="Kuo A."/>
            <person name="Riley R."/>
            <person name="Clum A."/>
            <person name="Nolan M."/>
            <person name="Lipzen A."/>
            <person name="Salamov A."/>
            <person name="Henrissat B."/>
            <person name="Wiebenga A."/>
            <person name="De vries R.P."/>
            <person name="Grigoriev I.V."/>
            <person name="Mortensen U.H."/>
            <person name="Andersen M.R."/>
            <person name="Baker S.E."/>
        </authorList>
    </citation>
    <scope>NUCLEOTIDE SEQUENCE</scope>
    <source>
        <strain evidence="1">IBT 28561</strain>
    </source>
</reference>
<keyword evidence="2" id="KW-1185">Reference proteome</keyword>
<evidence type="ECO:0000313" key="2">
    <source>
        <dbReference type="Proteomes" id="UP000234254"/>
    </source>
</evidence>
<name>A0A2I1DC23_ASPC2</name>
<dbReference type="RefSeq" id="XP_024696029.1">
    <property type="nucleotide sequence ID" value="XM_024836675.1"/>
</dbReference>
<dbReference type="AlphaFoldDB" id="A0A2I1DC23"/>
<comment type="caution">
    <text evidence="1">The sequence shown here is derived from an EMBL/GenBank/DDBJ whole genome shotgun (WGS) entry which is preliminary data.</text>
</comment>
<dbReference type="VEuPathDB" id="FungiDB:P168DRAFT_287916"/>
<gene>
    <name evidence="1" type="ORF">P168DRAFT_287916</name>
</gene>